<dbReference type="SMART" id="SM00587">
    <property type="entry name" value="CHK"/>
    <property type="match status" value="1"/>
</dbReference>
<dbReference type="PANTHER" id="PTHR11012:SF30">
    <property type="entry name" value="PROTEIN KINASE-LIKE DOMAIN-CONTAINING"/>
    <property type="match status" value="1"/>
</dbReference>
<keyword evidence="2" id="KW-1185">Reference proteome</keyword>
<accession>A0A8B8FIU2</accession>
<dbReference type="Proteomes" id="UP000694846">
    <property type="component" value="Unplaced"/>
</dbReference>
<dbReference type="InterPro" id="IPR004119">
    <property type="entry name" value="EcKL"/>
</dbReference>
<dbReference type="PANTHER" id="PTHR11012">
    <property type="entry name" value="PROTEIN KINASE-LIKE DOMAIN-CONTAINING"/>
    <property type="match status" value="1"/>
</dbReference>
<evidence type="ECO:0000313" key="2">
    <source>
        <dbReference type="Proteomes" id="UP000694846"/>
    </source>
</evidence>
<dbReference type="RefSeq" id="XP_025410426.1">
    <property type="nucleotide sequence ID" value="XM_025554641.1"/>
</dbReference>
<evidence type="ECO:0000259" key="1">
    <source>
        <dbReference type="SMART" id="SM00587"/>
    </source>
</evidence>
<proteinExistence type="predicted"/>
<dbReference type="SUPFAM" id="SSF56112">
    <property type="entry name" value="Protein kinase-like (PK-like)"/>
    <property type="match status" value="1"/>
</dbReference>
<evidence type="ECO:0000313" key="3">
    <source>
        <dbReference type="RefSeq" id="XP_025410426.1"/>
    </source>
</evidence>
<reference evidence="3" key="1">
    <citation type="submission" date="2025-08" db="UniProtKB">
        <authorList>
            <consortium name="RefSeq"/>
        </authorList>
    </citation>
    <scope>IDENTIFICATION</scope>
    <source>
        <tissue evidence="3">Whole body</tissue>
    </source>
</reference>
<dbReference type="AlphaFoldDB" id="A0A8B8FIU2"/>
<sequence>MAGSKTVDLSFLQSMMDKIEPGVKIDSYESKLGSKRGDNYTSMLYRIKLFGERGWTKSLIYKCLPENKQTRSKYKSEMLFNNEMTFYVKSYTALMEYQELKRFTDTFNSVPKCYFARSDIIVLEDMRCKGFTMLDRKKGLDFDHCKAILRGLGKFHGLSLSMKVDEPEKFKRCISEAIKEVYYKSENELWYKGYYRRAAENAKKMLESELTEDEKPKYLEKFRKHVNPESFFGDMVELVSPKEPLAVLCHGDCWTNNFLFQYALDGSISEISVVDFQMARYGSPALDLVSLLYCCTGVELRRRCLPALMDEYYDSVSRILTQTNCSVHYPDLREKLDGELREYTVFGLGVALDVIPIATCDSEQAPDMYTAEEDADDGPGDEPYPAATTSALCRAMIADLVKELVDNGRLK</sequence>
<protein>
    <submittedName>
        <fullName evidence="3">Uncharacterized protein LOC112683561</fullName>
    </submittedName>
</protein>
<dbReference type="GeneID" id="112683561"/>
<dbReference type="Gene3D" id="3.90.1200.10">
    <property type="match status" value="1"/>
</dbReference>
<dbReference type="InterPro" id="IPR015897">
    <property type="entry name" value="CHK_kinase-like"/>
</dbReference>
<gene>
    <name evidence="3" type="primary">LOC112683561</name>
</gene>
<dbReference type="Pfam" id="PF02958">
    <property type="entry name" value="EcKL"/>
    <property type="match status" value="1"/>
</dbReference>
<dbReference type="InterPro" id="IPR011009">
    <property type="entry name" value="Kinase-like_dom_sf"/>
</dbReference>
<feature type="domain" description="CHK kinase-like" evidence="1">
    <location>
        <begin position="121"/>
        <end position="322"/>
    </location>
</feature>
<organism evidence="2 3">
    <name type="scientific">Sipha flava</name>
    <name type="common">yellow sugarcane aphid</name>
    <dbReference type="NCBI Taxonomy" id="143950"/>
    <lineage>
        <taxon>Eukaryota</taxon>
        <taxon>Metazoa</taxon>
        <taxon>Ecdysozoa</taxon>
        <taxon>Arthropoda</taxon>
        <taxon>Hexapoda</taxon>
        <taxon>Insecta</taxon>
        <taxon>Pterygota</taxon>
        <taxon>Neoptera</taxon>
        <taxon>Paraneoptera</taxon>
        <taxon>Hemiptera</taxon>
        <taxon>Sternorrhyncha</taxon>
        <taxon>Aphidomorpha</taxon>
        <taxon>Aphidoidea</taxon>
        <taxon>Aphididae</taxon>
        <taxon>Sipha</taxon>
    </lineage>
</organism>
<name>A0A8B8FIU2_9HEMI</name>
<dbReference type="OrthoDB" id="191037at2759"/>